<dbReference type="RefSeq" id="WP_210119933.1">
    <property type="nucleotide sequence ID" value="NZ_CP054142.1"/>
</dbReference>
<evidence type="ECO:0000256" key="3">
    <source>
        <dbReference type="ARBA" id="ARBA00023239"/>
    </source>
</evidence>
<dbReference type="AlphaFoldDB" id="A0A975IDV5"/>
<reference evidence="6 7" key="1">
    <citation type="journal article" date="2021" name="Microbiol. Resour. Announc.">
        <title>Complete Genome Sequences of Three Human Oral Treponema parvum Isolates.</title>
        <authorList>
            <person name="Zeng H."/>
            <person name="Watt R.M."/>
        </authorList>
    </citation>
    <scope>NUCLEOTIDE SEQUENCE [LARGE SCALE GENOMIC DNA]</scope>
    <source>
        <strain evidence="6 7">ATCC 700770</strain>
    </source>
</reference>
<sequence length="163" mass="18157">MKKTNAMRILDGLKIPYEVKSYDDDGEHYLEQGAAERISEKLGLDARCVFKTIVMRTDTKEICIFCQNALHQINLKKARAACGASEVFPVKSEELLSLTGYVRGGCTPLGMRKKYRTFIDKSALDCKKICISAGIRGEQIILSPHDLIRVADAQCVDLILESS</sequence>
<evidence type="ECO:0000256" key="2">
    <source>
        <dbReference type="ARBA" id="ARBA00022917"/>
    </source>
</evidence>
<evidence type="ECO:0000313" key="6">
    <source>
        <dbReference type="EMBL" id="QTQ13212.1"/>
    </source>
</evidence>
<evidence type="ECO:0000313" key="7">
    <source>
        <dbReference type="Proteomes" id="UP000671908"/>
    </source>
</evidence>
<dbReference type="PIRSF" id="PIRSF006181">
    <property type="entry name" value="EbsC_YbaK"/>
    <property type="match status" value="1"/>
</dbReference>
<dbReference type="GO" id="GO:0016829">
    <property type="term" value="F:lyase activity"/>
    <property type="evidence" value="ECO:0007669"/>
    <property type="project" value="UniProtKB-KW"/>
</dbReference>
<dbReference type="GO" id="GO:0002161">
    <property type="term" value="F:aminoacyl-tRNA deacylase activity"/>
    <property type="evidence" value="ECO:0007669"/>
    <property type="project" value="InterPro"/>
</dbReference>
<dbReference type="InterPro" id="IPR007214">
    <property type="entry name" value="YbaK/aa-tRNA-synth-assoc-dom"/>
</dbReference>
<dbReference type="CDD" id="cd00002">
    <property type="entry name" value="YbaK_deacylase"/>
    <property type="match status" value="1"/>
</dbReference>
<accession>A0A975IDV5</accession>
<dbReference type="Gene3D" id="3.90.960.10">
    <property type="entry name" value="YbaK/aminoacyl-tRNA synthetase-associated domain"/>
    <property type="match status" value="1"/>
</dbReference>
<organism evidence="6 7">
    <name type="scientific">Treponema parvum</name>
    <dbReference type="NCBI Taxonomy" id="138851"/>
    <lineage>
        <taxon>Bacteria</taxon>
        <taxon>Pseudomonadati</taxon>
        <taxon>Spirochaetota</taxon>
        <taxon>Spirochaetia</taxon>
        <taxon>Spirochaetales</taxon>
        <taxon>Treponemataceae</taxon>
        <taxon>Treponema</taxon>
    </lineage>
</organism>
<gene>
    <name evidence="6" type="ORF">HRQ91_01370</name>
</gene>
<dbReference type="Proteomes" id="UP000671908">
    <property type="component" value="Chromosome"/>
</dbReference>
<evidence type="ECO:0000256" key="1">
    <source>
        <dbReference type="ARBA" id="ARBA00009798"/>
    </source>
</evidence>
<dbReference type="SUPFAM" id="SSF55826">
    <property type="entry name" value="YbaK/ProRS associated domain"/>
    <property type="match status" value="1"/>
</dbReference>
<dbReference type="EC" id="4.2.-.-" evidence="4"/>
<dbReference type="InterPro" id="IPR036754">
    <property type="entry name" value="YbaK/aa-tRNA-synt-asso_dom_sf"/>
</dbReference>
<protein>
    <recommendedName>
        <fullName evidence="4">Cys-tRNA(Pro)/Cys-tRNA(Cys) deacylase</fullName>
        <ecNumber evidence="4">4.2.-.-</ecNumber>
    </recommendedName>
</protein>
<evidence type="ECO:0000256" key="4">
    <source>
        <dbReference type="PIRNR" id="PIRNR006181"/>
    </source>
</evidence>
<dbReference type="GO" id="GO:0006412">
    <property type="term" value="P:translation"/>
    <property type="evidence" value="ECO:0007669"/>
    <property type="project" value="UniProtKB-KW"/>
</dbReference>
<keyword evidence="3 4" id="KW-0456">Lyase</keyword>
<comment type="similarity">
    <text evidence="1 4">Belongs to the prolyl-tRNA editing family. YbaK/EbsC subfamily.</text>
</comment>
<dbReference type="Pfam" id="PF04073">
    <property type="entry name" value="tRNA_edit"/>
    <property type="match status" value="1"/>
</dbReference>
<dbReference type="PANTHER" id="PTHR30411:SF0">
    <property type="entry name" value="CYS-TRNA(PRO)_CYS-TRNA(CYS) DEACYLASE YBAK"/>
    <property type="match status" value="1"/>
</dbReference>
<keyword evidence="7" id="KW-1185">Reference proteome</keyword>
<dbReference type="InterPro" id="IPR004369">
    <property type="entry name" value="Prolyl-tRNA_editing_YbaK/EbsC"/>
</dbReference>
<dbReference type="EMBL" id="CP054142">
    <property type="protein sequence ID" value="QTQ13212.1"/>
    <property type="molecule type" value="Genomic_DNA"/>
</dbReference>
<evidence type="ECO:0000259" key="5">
    <source>
        <dbReference type="Pfam" id="PF04073"/>
    </source>
</evidence>
<name>A0A975IDV5_9SPIR</name>
<dbReference type="KEGG" id="tpav:HRQ91_01370"/>
<proteinExistence type="inferred from homology"/>
<dbReference type="PANTHER" id="PTHR30411">
    <property type="entry name" value="CYTOPLASMIC PROTEIN"/>
    <property type="match status" value="1"/>
</dbReference>
<keyword evidence="2 4" id="KW-0648">Protein biosynthesis</keyword>
<feature type="domain" description="YbaK/aminoacyl-tRNA synthetase-associated" evidence="5">
    <location>
        <begin position="35"/>
        <end position="149"/>
    </location>
</feature>